<feature type="transmembrane region" description="Helical" evidence="1">
    <location>
        <begin position="42"/>
        <end position="61"/>
    </location>
</feature>
<proteinExistence type="predicted"/>
<dbReference type="Proteomes" id="UP001139521">
    <property type="component" value="Unassembled WGS sequence"/>
</dbReference>
<comment type="caution">
    <text evidence="2">The sequence shown here is derived from an EMBL/GenBank/DDBJ whole genome shotgun (WGS) entry which is preliminary data.</text>
</comment>
<evidence type="ECO:0000313" key="2">
    <source>
        <dbReference type="EMBL" id="MCL6217420.1"/>
    </source>
</evidence>
<reference evidence="2" key="1">
    <citation type="submission" date="2022-01" db="EMBL/GenBank/DDBJ databases">
        <title>Genome sequencing of Zunongwangia sp. M21534 genome.</title>
        <authorList>
            <person name="Chen Y."/>
            <person name="Dong C."/>
            <person name="Shao Z."/>
        </authorList>
    </citation>
    <scope>NUCLEOTIDE SEQUENCE</scope>
    <source>
        <strain evidence="2">MCCC M21534</strain>
    </source>
</reference>
<feature type="transmembrane region" description="Helical" evidence="1">
    <location>
        <begin position="107"/>
        <end position="127"/>
    </location>
</feature>
<keyword evidence="1" id="KW-0472">Membrane</keyword>
<protein>
    <submittedName>
        <fullName evidence="2">Uncharacterized protein</fullName>
    </submittedName>
</protein>
<keyword evidence="1" id="KW-0812">Transmembrane</keyword>
<evidence type="ECO:0000256" key="1">
    <source>
        <dbReference type="SAM" id="Phobius"/>
    </source>
</evidence>
<dbReference type="AlphaFoldDB" id="A0A9X1ZQG8"/>
<evidence type="ECO:0000313" key="3">
    <source>
        <dbReference type="Proteomes" id="UP001139521"/>
    </source>
</evidence>
<accession>A0A9X1ZQG8</accession>
<feature type="transmembrane region" description="Helical" evidence="1">
    <location>
        <begin position="73"/>
        <end position="95"/>
    </location>
</feature>
<dbReference type="RefSeq" id="WP_249600404.1">
    <property type="nucleotide sequence ID" value="NZ_JAKHSK010000004.1"/>
</dbReference>
<organism evidence="2 3">
    <name type="scientific">Zunongwangia pacifica</name>
    <dbReference type="NCBI Taxonomy" id="2911062"/>
    <lineage>
        <taxon>Bacteria</taxon>
        <taxon>Pseudomonadati</taxon>
        <taxon>Bacteroidota</taxon>
        <taxon>Flavobacteriia</taxon>
        <taxon>Flavobacteriales</taxon>
        <taxon>Flavobacteriaceae</taxon>
        <taxon>Zunongwangia</taxon>
    </lineage>
</organism>
<dbReference type="EMBL" id="JAKHSK010000004">
    <property type="protein sequence ID" value="MCL6217420.1"/>
    <property type="molecule type" value="Genomic_DNA"/>
</dbReference>
<feature type="transmembrane region" description="Helical" evidence="1">
    <location>
        <begin position="15"/>
        <end position="36"/>
    </location>
</feature>
<gene>
    <name evidence="2" type="ORF">L1967_03845</name>
</gene>
<sequence length="131" mass="15278">MENKDLKLLPYKFKIVGYALLAISILVFIGAFTEIISVEKAIIKNVLFNLVLIAFLILAISKEKIEDERSMKLRLVAFAATFLYGVLFIIVSPFVNILFHGSFEIDIHAYQLLFTMFLWYFVVFYFMKKFN</sequence>
<name>A0A9X1ZQG8_9FLAO</name>
<keyword evidence="1" id="KW-1133">Transmembrane helix</keyword>
<keyword evidence="3" id="KW-1185">Reference proteome</keyword>